<sequence length="116" mass="13174">MPHEFLQLGRLTIFRALGSSHRCDNLECWLPTELWLESETSSSACRVSLKILCGDDQLATIATCGWKWNSFLLVYSIFVFFQNIQGRKNEREHRGECAGAPLAANTAIDDSLWHKT</sequence>
<evidence type="ECO:0000313" key="2">
    <source>
        <dbReference type="Proteomes" id="UP000054477"/>
    </source>
</evidence>
<organism evidence="1 2">
    <name type="scientific">Laccaria amethystina LaAM-08-1</name>
    <dbReference type="NCBI Taxonomy" id="1095629"/>
    <lineage>
        <taxon>Eukaryota</taxon>
        <taxon>Fungi</taxon>
        <taxon>Dikarya</taxon>
        <taxon>Basidiomycota</taxon>
        <taxon>Agaricomycotina</taxon>
        <taxon>Agaricomycetes</taxon>
        <taxon>Agaricomycetidae</taxon>
        <taxon>Agaricales</taxon>
        <taxon>Agaricineae</taxon>
        <taxon>Hydnangiaceae</taxon>
        <taxon>Laccaria</taxon>
    </lineage>
</organism>
<dbReference type="OrthoDB" id="10402207at2759"/>
<keyword evidence="2" id="KW-1185">Reference proteome</keyword>
<dbReference type="EMBL" id="KN838701">
    <property type="protein sequence ID" value="KIJ97108.1"/>
    <property type="molecule type" value="Genomic_DNA"/>
</dbReference>
<dbReference type="Proteomes" id="UP000054477">
    <property type="component" value="Unassembled WGS sequence"/>
</dbReference>
<accession>A0A0C9X6Z7</accession>
<name>A0A0C9X6Z7_9AGAR</name>
<dbReference type="AlphaFoldDB" id="A0A0C9X6Z7"/>
<evidence type="ECO:0000313" key="1">
    <source>
        <dbReference type="EMBL" id="KIJ97108.1"/>
    </source>
</evidence>
<protein>
    <submittedName>
        <fullName evidence="1">Uncharacterized protein</fullName>
    </submittedName>
</protein>
<dbReference type="HOGENOM" id="CLU_2097255_0_0_1"/>
<reference evidence="1 2" key="1">
    <citation type="submission" date="2014-04" db="EMBL/GenBank/DDBJ databases">
        <authorList>
            <consortium name="DOE Joint Genome Institute"/>
            <person name="Kuo A."/>
            <person name="Kohler A."/>
            <person name="Nagy L.G."/>
            <person name="Floudas D."/>
            <person name="Copeland A."/>
            <person name="Barry K.W."/>
            <person name="Cichocki N."/>
            <person name="Veneault-Fourrey C."/>
            <person name="LaButti K."/>
            <person name="Lindquist E.A."/>
            <person name="Lipzen A."/>
            <person name="Lundell T."/>
            <person name="Morin E."/>
            <person name="Murat C."/>
            <person name="Sun H."/>
            <person name="Tunlid A."/>
            <person name="Henrissat B."/>
            <person name="Grigoriev I.V."/>
            <person name="Hibbett D.S."/>
            <person name="Martin F."/>
            <person name="Nordberg H.P."/>
            <person name="Cantor M.N."/>
            <person name="Hua S.X."/>
        </authorList>
    </citation>
    <scope>NUCLEOTIDE SEQUENCE [LARGE SCALE GENOMIC DNA]</scope>
    <source>
        <strain evidence="1 2">LaAM-08-1</strain>
    </source>
</reference>
<gene>
    <name evidence="1" type="ORF">K443DRAFT_106076</name>
</gene>
<reference evidence="2" key="2">
    <citation type="submission" date="2015-01" db="EMBL/GenBank/DDBJ databases">
        <title>Evolutionary Origins and Diversification of the Mycorrhizal Mutualists.</title>
        <authorList>
            <consortium name="DOE Joint Genome Institute"/>
            <consortium name="Mycorrhizal Genomics Consortium"/>
            <person name="Kohler A."/>
            <person name="Kuo A."/>
            <person name="Nagy L.G."/>
            <person name="Floudas D."/>
            <person name="Copeland A."/>
            <person name="Barry K.W."/>
            <person name="Cichocki N."/>
            <person name="Veneault-Fourrey C."/>
            <person name="LaButti K."/>
            <person name="Lindquist E.A."/>
            <person name="Lipzen A."/>
            <person name="Lundell T."/>
            <person name="Morin E."/>
            <person name="Murat C."/>
            <person name="Riley R."/>
            <person name="Ohm R."/>
            <person name="Sun H."/>
            <person name="Tunlid A."/>
            <person name="Henrissat B."/>
            <person name="Grigoriev I.V."/>
            <person name="Hibbett D.S."/>
            <person name="Martin F."/>
        </authorList>
    </citation>
    <scope>NUCLEOTIDE SEQUENCE [LARGE SCALE GENOMIC DNA]</scope>
    <source>
        <strain evidence="2">LaAM-08-1</strain>
    </source>
</reference>
<proteinExistence type="predicted"/>